<keyword evidence="3" id="KW-1185">Reference proteome</keyword>
<evidence type="ECO:0000256" key="1">
    <source>
        <dbReference type="SAM" id="Phobius"/>
    </source>
</evidence>
<dbReference type="Gene3D" id="3.40.50.410">
    <property type="entry name" value="von Willebrand factor, type A domain"/>
    <property type="match status" value="1"/>
</dbReference>
<accession>A0A517LZE1</accession>
<dbReference type="Proteomes" id="UP000319557">
    <property type="component" value="Chromosome"/>
</dbReference>
<dbReference type="AlphaFoldDB" id="A0A517LZE1"/>
<name>A0A517LZE1_9BACT</name>
<dbReference type="PANTHER" id="PTHR37947:SF1">
    <property type="entry name" value="BLL2462 PROTEIN"/>
    <property type="match status" value="1"/>
</dbReference>
<feature type="transmembrane region" description="Helical" evidence="1">
    <location>
        <begin position="190"/>
        <end position="214"/>
    </location>
</feature>
<dbReference type="EMBL" id="CP036261">
    <property type="protein sequence ID" value="QDS87985.1"/>
    <property type="molecule type" value="Genomic_DNA"/>
</dbReference>
<dbReference type="InterPro" id="IPR036465">
    <property type="entry name" value="vWFA_dom_sf"/>
</dbReference>
<evidence type="ECO:0000313" key="2">
    <source>
        <dbReference type="EMBL" id="QDS87985.1"/>
    </source>
</evidence>
<keyword evidence="1" id="KW-0812">Transmembrane</keyword>
<sequence length="917" mass="100316">MNEPTSENATEQIVYQFERLVSLTGWWTWAAIVVGSILLLLVIARLYRRDTAELPRATGLALLILRLSAIVALMFFFLNFERRAQQQVVRPSEAVVLIDTSQSMSLPADQAPDSQARIAAVANLLQDTPWLDSVAAEHRVAVYGFDDSTEIRELASIAKAESSTDATEQGEEDVDSANATTARRPALVRIAFVGAAVLGFGLLSLLASGIAPLLHWRWASGLILASTISLLLGTVLLTSVWSIETSLSFRQLLGFAAPPVDVDETTESLESEKTQEVKDWRNTLIASGASSRIGDAVRSVLGRHDPSTLAGILLMTDGQNNAGIPIDDAAAFAARDGVPVYPIGFGSPKPPVNVRIVDLDLPRRVYPGDKFALSVVLQASGMMGKKVDVEILEGPDGESPPSEIIDTKTVLLDEDGKLSGIRFDLDPPSIGARKLAVRLRGAAGDQRPEDNVRDARYEVVARKVRVLLIAGGPTREYRFVRNLLHRDREVSVDVLLQTGQEGMSQEASEILTELPSSAEELFEYDAIVAFDPDWMAFEAAQIELLDRWLSDMSGGLILVAGPVHLPEWSRLRGDVRATTIKGFFPVSLAGRGPIFDSGRVGGTTPWPLRFTPDGQRSEFLSLTDNPADSASVWEEFSGVYDFVGVKDAKPGAKVLAYFSDPTTSIDQRFPIYLASQFYGSGRVFFQGSGEMWRLRAVSDSYFETYYTKLIRWATEGRLLRDSTRGVLLVDKPRAMVGETIAVRAVLTDAQFRPLTEPRVTAELVSPSGAKQEVILRPLEGQPRPGTYGGQFVARQSGGFELQLLLGDALDEQILRQPVQILLPTLELERPQRGDEPLMALASATGGLFAEGSGSEGPRSETRNPLDLVDAIEPRPQTTILPGTPDRDFHRRRNASLLWLIGGALTLEWLLRRLNRLA</sequence>
<feature type="transmembrane region" description="Helical" evidence="1">
    <location>
        <begin position="221"/>
        <end position="243"/>
    </location>
</feature>
<feature type="transmembrane region" description="Helical" evidence="1">
    <location>
        <begin position="59"/>
        <end position="78"/>
    </location>
</feature>
<keyword evidence="1" id="KW-0472">Membrane</keyword>
<organism evidence="2 3">
    <name type="scientific">Rosistilla ulvae</name>
    <dbReference type="NCBI Taxonomy" id="1930277"/>
    <lineage>
        <taxon>Bacteria</taxon>
        <taxon>Pseudomonadati</taxon>
        <taxon>Planctomycetota</taxon>
        <taxon>Planctomycetia</taxon>
        <taxon>Pirellulales</taxon>
        <taxon>Pirellulaceae</taxon>
        <taxon>Rosistilla</taxon>
    </lineage>
</organism>
<dbReference type="InterPro" id="IPR029062">
    <property type="entry name" value="Class_I_gatase-like"/>
</dbReference>
<evidence type="ECO:0008006" key="4">
    <source>
        <dbReference type="Google" id="ProtNLM"/>
    </source>
</evidence>
<protein>
    <recommendedName>
        <fullName evidence="4">von Willebrand factor type A domain protein</fullName>
    </recommendedName>
</protein>
<gene>
    <name evidence="2" type="ORF">EC9_21700</name>
</gene>
<proteinExistence type="predicted"/>
<dbReference type="SUPFAM" id="SSF53300">
    <property type="entry name" value="vWA-like"/>
    <property type="match status" value="1"/>
</dbReference>
<reference evidence="2 3" key="1">
    <citation type="submission" date="2019-02" db="EMBL/GenBank/DDBJ databases">
        <title>Deep-cultivation of Planctomycetes and their phenomic and genomic characterization uncovers novel biology.</title>
        <authorList>
            <person name="Wiegand S."/>
            <person name="Jogler M."/>
            <person name="Boedeker C."/>
            <person name="Pinto D."/>
            <person name="Vollmers J."/>
            <person name="Rivas-Marin E."/>
            <person name="Kohn T."/>
            <person name="Peeters S.H."/>
            <person name="Heuer A."/>
            <person name="Rast P."/>
            <person name="Oberbeckmann S."/>
            <person name="Bunk B."/>
            <person name="Jeske O."/>
            <person name="Meyerdierks A."/>
            <person name="Storesund J.E."/>
            <person name="Kallscheuer N."/>
            <person name="Luecker S."/>
            <person name="Lage O.M."/>
            <person name="Pohl T."/>
            <person name="Merkel B.J."/>
            <person name="Hornburger P."/>
            <person name="Mueller R.-W."/>
            <person name="Bruemmer F."/>
            <person name="Labrenz M."/>
            <person name="Spormann A.M."/>
            <person name="Op den Camp H."/>
            <person name="Overmann J."/>
            <person name="Amann R."/>
            <person name="Jetten M.S.M."/>
            <person name="Mascher T."/>
            <person name="Medema M.H."/>
            <person name="Devos D.P."/>
            <person name="Kaster A.-K."/>
            <person name="Ovreas L."/>
            <person name="Rohde M."/>
            <person name="Galperin M.Y."/>
            <person name="Jogler C."/>
        </authorList>
    </citation>
    <scope>NUCLEOTIDE SEQUENCE [LARGE SCALE GENOMIC DNA]</scope>
    <source>
        <strain evidence="2 3">EC9</strain>
    </source>
</reference>
<feature type="transmembrane region" description="Helical" evidence="1">
    <location>
        <begin position="26"/>
        <end position="47"/>
    </location>
</feature>
<dbReference type="RefSeq" id="WP_145344791.1">
    <property type="nucleotide sequence ID" value="NZ_CP036261.1"/>
</dbReference>
<dbReference type="PANTHER" id="PTHR37947">
    <property type="entry name" value="BLL2462 PROTEIN"/>
    <property type="match status" value="1"/>
</dbReference>
<keyword evidence="1" id="KW-1133">Transmembrane helix</keyword>
<dbReference type="KEGG" id="ruv:EC9_21700"/>
<evidence type="ECO:0000313" key="3">
    <source>
        <dbReference type="Proteomes" id="UP000319557"/>
    </source>
</evidence>
<dbReference type="OrthoDB" id="224647at2"/>
<dbReference type="Gene3D" id="3.40.50.880">
    <property type="match status" value="1"/>
</dbReference>
<dbReference type="SUPFAM" id="SSF52317">
    <property type="entry name" value="Class I glutamine amidotransferase-like"/>
    <property type="match status" value="1"/>
</dbReference>